<comment type="caution">
    <text evidence="2">The sequence shown here is derived from an EMBL/GenBank/DDBJ whole genome shotgun (WGS) entry which is preliminary data.</text>
</comment>
<dbReference type="InterPro" id="IPR003615">
    <property type="entry name" value="HNH_nuc"/>
</dbReference>
<evidence type="ECO:0000313" key="2">
    <source>
        <dbReference type="EMBL" id="KAB1646694.1"/>
    </source>
</evidence>
<dbReference type="InterPro" id="IPR002711">
    <property type="entry name" value="HNH"/>
</dbReference>
<accession>A0A6H9WAF5</accession>
<dbReference type="Gene3D" id="1.10.30.50">
    <property type="match status" value="1"/>
</dbReference>
<dbReference type="Proteomes" id="UP000431744">
    <property type="component" value="Unassembled WGS sequence"/>
</dbReference>
<dbReference type="CDD" id="cd00085">
    <property type="entry name" value="HNHc"/>
    <property type="match status" value="1"/>
</dbReference>
<keyword evidence="2" id="KW-0255">Endonuclease</keyword>
<dbReference type="Pfam" id="PF01844">
    <property type="entry name" value="HNH"/>
    <property type="match status" value="1"/>
</dbReference>
<keyword evidence="2" id="KW-0540">Nuclease</keyword>
<organism evidence="2 3">
    <name type="scientific">Pseudoclavibacter endophyticus</name>
    <dbReference type="NCBI Taxonomy" id="1778590"/>
    <lineage>
        <taxon>Bacteria</taxon>
        <taxon>Bacillati</taxon>
        <taxon>Actinomycetota</taxon>
        <taxon>Actinomycetes</taxon>
        <taxon>Micrococcales</taxon>
        <taxon>Microbacteriaceae</taxon>
        <taxon>Pseudoclavibacter</taxon>
    </lineage>
</organism>
<reference evidence="2 3" key="1">
    <citation type="submission" date="2019-09" db="EMBL/GenBank/DDBJ databases">
        <title>Phylogeny of genus Pseudoclavibacter and closely related genus.</title>
        <authorList>
            <person name="Li Y."/>
        </authorList>
    </citation>
    <scope>NUCLEOTIDE SEQUENCE [LARGE SCALE GENOMIC DNA]</scope>
    <source>
        <strain evidence="2 3">EGI 60007</strain>
    </source>
</reference>
<keyword evidence="2" id="KW-0378">Hydrolase</keyword>
<dbReference type="AlphaFoldDB" id="A0A6H9WAF5"/>
<dbReference type="GO" id="GO:0003676">
    <property type="term" value="F:nucleic acid binding"/>
    <property type="evidence" value="ECO:0007669"/>
    <property type="project" value="InterPro"/>
</dbReference>
<feature type="domain" description="HNH nuclease" evidence="1">
    <location>
        <begin position="38"/>
        <end position="88"/>
    </location>
</feature>
<keyword evidence="3" id="KW-1185">Reference proteome</keyword>
<proteinExistence type="predicted"/>
<name>A0A6H9WAF5_9MICO</name>
<sequence length="129" mass="14525">MPPGRKFPPASRSVAAHARYAKRRKQRLARVDNDLTPEQWAGIRDAWGGCAYCQVTDVAMQRDCIMPISRGGRYTLENVVPACASCNASKHTGEVTAWLRRKKLDERTFLVRHATILNELRSAEDQNDA</sequence>
<dbReference type="EMBL" id="WBJY01000004">
    <property type="protein sequence ID" value="KAB1646694.1"/>
    <property type="molecule type" value="Genomic_DNA"/>
</dbReference>
<dbReference type="GO" id="GO:0008270">
    <property type="term" value="F:zinc ion binding"/>
    <property type="evidence" value="ECO:0007669"/>
    <property type="project" value="InterPro"/>
</dbReference>
<dbReference type="SMART" id="SM00507">
    <property type="entry name" value="HNHc"/>
    <property type="match status" value="1"/>
</dbReference>
<dbReference type="OrthoDB" id="9802901at2"/>
<dbReference type="GO" id="GO:0004519">
    <property type="term" value="F:endonuclease activity"/>
    <property type="evidence" value="ECO:0007669"/>
    <property type="project" value="UniProtKB-KW"/>
</dbReference>
<evidence type="ECO:0000259" key="1">
    <source>
        <dbReference type="SMART" id="SM00507"/>
    </source>
</evidence>
<evidence type="ECO:0000313" key="3">
    <source>
        <dbReference type="Proteomes" id="UP000431744"/>
    </source>
</evidence>
<gene>
    <name evidence="2" type="ORF">F8O04_13160</name>
</gene>
<protein>
    <submittedName>
        <fullName evidence="2">HNH endonuclease</fullName>
    </submittedName>
</protein>